<dbReference type="PANTHER" id="PTHR31374">
    <property type="entry name" value="AUXIN-INDUCED PROTEIN-LIKE-RELATED"/>
    <property type="match status" value="1"/>
</dbReference>
<dbReference type="Proteomes" id="UP001153076">
    <property type="component" value="Unassembled WGS sequence"/>
</dbReference>
<dbReference type="PANTHER" id="PTHR31374:SF405">
    <property type="entry name" value="OS06G0137400 PROTEIN"/>
    <property type="match status" value="1"/>
</dbReference>
<name>A0A9Q1KN82_9CARY</name>
<comment type="caution">
    <text evidence="2">The sequence shown here is derived from an EMBL/GenBank/DDBJ whole genome shotgun (WGS) entry which is preliminary data.</text>
</comment>
<dbReference type="GO" id="GO:0009733">
    <property type="term" value="P:response to auxin"/>
    <property type="evidence" value="ECO:0007669"/>
    <property type="project" value="InterPro"/>
</dbReference>
<dbReference type="Pfam" id="PF02519">
    <property type="entry name" value="Auxin_inducible"/>
    <property type="match status" value="1"/>
</dbReference>
<comment type="similarity">
    <text evidence="1">Belongs to the ARG7 family.</text>
</comment>
<proteinExistence type="inferred from homology"/>
<reference evidence="2" key="1">
    <citation type="submission" date="2022-04" db="EMBL/GenBank/DDBJ databases">
        <title>Carnegiea gigantea Genome sequencing and assembly v2.</title>
        <authorList>
            <person name="Copetti D."/>
            <person name="Sanderson M.J."/>
            <person name="Burquez A."/>
            <person name="Wojciechowski M.F."/>
        </authorList>
    </citation>
    <scope>NUCLEOTIDE SEQUENCE</scope>
    <source>
        <strain evidence="2">SGP5-SGP5p</strain>
        <tissue evidence="2">Aerial part</tissue>
    </source>
</reference>
<accession>A0A9Q1KN82</accession>
<protein>
    <submittedName>
        <fullName evidence="2">Uncharacterized protein</fullName>
    </submittedName>
</protein>
<keyword evidence="3" id="KW-1185">Reference proteome</keyword>
<sequence length="151" mass="17052">MTSIELKLNPQVKIELRQKHNRAFTRSKFSINRSYLMTTALYAQRENLYHDDNAVALSALFHCLLGKLRHAFAAAELGNVNKDGKEGVSSFISNTRKLLKLQSLLTKRGHVAVSVGEIEMKRYVVPLSCLNHPSLQYLLRQAEENSASIIL</sequence>
<dbReference type="EMBL" id="JAKOGI010000051">
    <property type="protein sequence ID" value="KAJ8446735.1"/>
    <property type="molecule type" value="Genomic_DNA"/>
</dbReference>
<evidence type="ECO:0000313" key="2">
    <source>
        <dbReference type="EMBL" id="KAJ8446735.1"/>
    </source>
</evidence>
<dbReference type="AlphaFoldDB" id="A0A9Q1KN82"/>
<evidence type="ECO:0000313" key="3">
    <source>
        <dbReference type="Proteomes" id="UP001153076"/>
    </source>
</evidence>
<gene>
    <name evidence="2" type="ORF">Cgig2_002897</name>
</gene>
<dbReference type="InterPro" id="IPR003676">
    <property type="entry name" value="SAUR_fam"/>
</dbReference>
<organism evidence="2 3">
    <name type="scientific">Carnegiea gigantea</name>
    <dbReference type="NCBI Taxonomy" id="171969"/>
    <lineage>
        <taxon>Eukaryota</taxon>
        <taxon>Viridiplantae</taxon>
        <taxon>Streptophyta</taxon>
        <taxon>Embryophyta</taxon>
        <taxon>Tracheophyta</taxon>
        <taxon>Spermatophyta</taxon>
        <taxon>Magnoliopsida</taxon>
        <taxon>eudicotyledons</taxon>
        <taxon>Gunneridae</taxon>
        <taxon>Pentapetalae</taxon>
        <taxon>Caryophyllales</taxon>
        <taxon>Cactineae</taxon>
        <taxon>Cactaceae</taxon>
        <taxon>Cactoideae</taxon>
        <taxon>Echinocereeae</taxon>
        <taxon>Carnegiea</taxon>
    </lineage>
</organism>
<evidence type="ECO:0000256" key="1">
    <source>
        <dbReference type="ARBA" id="ARBA00006974"/>
    </source>
</evidence>